<dbReference type="PROSITE" id="PS51257">
    <property type="entry name" value="PROKAR_LIPOPROTEIN"/>
    <property type="match status" value="1"/>
</dbReference>
<dbReference type="SUPFAM" id="SSF101898">
    <property type="entry name" value="NHL repeat"/>
    <property type="match status" value="1"/>
</dbReference>
<evidence type="ECO:0000256" key="1">
    <source>
        <dbReference type="SAM" id="SignalP"/>
    </source>
</evidence>
<protein>
    <submittedName>
        <fullName evidence="2">Uncharacterized protein</fullName>
    </submittedName>
</protein>
<dbReference type="EMBL" id="JBHRSD010000006">
    <property type="protein sequence ID" value="MFC3031613.1"/>
    <property type="molecule type" value="Genomic_DNA"/>
</dbReference>
<feature type="chain" id="PRO_5046594772" evidence="1">
    <location>
        <begin position="27"/>
        <end position="238"/>
    </location>
</feature>
<comment type="caution">
    <text evidence="2">The sequence shown here is derived from an EMBL/GenBank/DDBJ whole genome shotgun (WGS) entry which is preliminary data.</text>
</comment>
<proteinExistence type="predicted"/>
<keyword evidence="1" id="KW-0732">Signal</keyword>
<feature type="signal peptide" evidence="1">
    <location>
        <begin position="1"/>
        <end position="26"/>
    </location>
</feature>
<dbReference type="Proteomes" id="UP001595453">
    <property type="component" value="Unassembled WGS sequence"/>
</dbReference>
<sequence length="238" mass="26934">MQRRSFLSFATTLAGVACLYSQSGFALSLANNKLNQSTQRWSLKQFAALGIKVPQKAITTVDNMEISVNCPPLIVRQYDTRLYVYYDLQAAIYVYDLNGVLLKTIPLLEQVKGLKDFAVDLNRQVLLLVERGSEAIRMVDFDLQELQRIYLEPAPTHSTTQLPRSLTIDALDRLHIVFEQQSEIFVYSMSGAFLFTYLPQNQNQLLRLSSIDGNEQIVISGGVFNDRQIIKTVDGEAF</sequence>
<dbReference type="InterPro" id="IPR011042">
    <property type="entry name" value="6-blade_b-propeller_TolB-like"/>
</dbReference>
<gene>
    <name evidence="2" type="ORF">ACFOEE_03625</name>
</gene>
<name>A0ABV7CGE5_9GAMM</name>
<accession>A0ABV7CGE5</accession>
<keyword evidence="3" id="KW-1185">Reference proteome</keyword>
<evidence type="ECO:0000313" key="3">
    <source>
        <dbReference type="Proteomes" id="UP001595453"/>
    </source>
</evidence>
<reference evidence="3" key="1">
    <citation type="journal article" date="2019" name="Int. J. Syst. Evol. Microbiol.">
        <title>The Global Catalogue of Microorganisms (GCM) 10K type strain sequencing project: providing services to taxonomists for standard genome sequencing and annotation.</title>
        <authorList>
            <consortium name="The Broad Institute Genomics Platform"/>
            <consortium name="The Broad Institute Genome Sequencing Center for Infectious Disease"/>
            <person name="Wu L."/>
            <person name="Ma J."/>
        </authorList>
    </citation>
    <scope>NUCLEOTIDE SEQUENCE [LARGE SCALE GENOMIC DNA]</scope>
    <source>
        <strain evidence="3">KCTC 42730</strain>
    </source>
</reference>
<organism evidence="2 3">
    <name type="scientific">Pseudoalteromonas fenneropenaei</name>
    <dbReference type="NCBI Taxonomy" id="1737459"/>
    <lineage>
        <taxon>Bacteria</taxon>
        <taxon>Pseudomonadati</taxon>
        <taxon>Pseudomonadota</taxon>
        <taxon>Gammaproteobacteria</taxon>
        <taxon>Alteromonadales</taxon>
        <taxon>Pseudoalteromonadaceae</taxon>
        <taxon>Pseudoalteromonas</taxon>
    </lineage>
</organism>
<evidence type="ECO:0000313" key="2">
    <source>
        <dbReference type="EMBL" id="MFC3031613.1"/>
    </source>
</evidence>
<dbReference type="Gene3D" id="2.120.10.30">
    <property type="entry name" value="TolB, C-terminal domain"/>
    <property type="match status" value="1"/>
</dbReference>
<dbReference type="RefSeq" id="WP_377121013.1">
    <property type="nucleotide sequence ID" value="NZ_JBHRSD010000006.1"/>
</dbReference>